<feature type="region of interest" description="Disordered" evidence="1">
    <location>
        <begin position="90"/>
        <end position="119"/>
    </location>
</feature>
<sequence length="255" mass="27335">MCPTGPVHGGIAPGEARGGRQTELVTRVQAEPSEQPGRGIGQRSVRPLENAAHCVGPLLGLGCQNAPPGRFVAQVVDQLAERHGWPARRAFGGDTQCQRQSRAQSGQRRQVSPTVAGPVIGGGSTQQFYGVRRGERCDVQAQCALLADQAGQVIPAGHHDEATGGGGQQWTDLRAVRGVVEYERHAALGDQRPEHRLPALRFGRYMRGGDAEILQEAAQYFLRCSRGARGVAPQIGVELTAWEMRPDAVCPVQCQ</sequence>
<organism evidence="2 3">
    <name type="scientific">Streptomyces turgidiscabies</name>
    <dbReference type="NCBI Taxonomy" id="85558"/>
    <lineage>
        <taxon>Bacteria</taxon>
        <taxon>Bacillati</taxon>
        <taxon>Actinomycetota</taxon>
        <taxon>Actinomycetes</taxon>
        <taxon>Kitasatosporales</taxon>
        <taxon>Streptomycetaceae</taxon>
        <taxon>Streptomyces</taxon>
    </lineage>
</organism>
<accession>A0ABU0RQ26</accession>
<protein>
    <submittedName>
        <fullName evidence="2">Uncharacterized protein</fullName>
    </submittedName>
</protein>
<feature type="compositionally biased region" description="Low complexity" evidence="1">
    <location>
        <begin position="96"/>
        <end position="112"/>
    </location>
</feature>
<dbReference type="Proteomes" id="UP001223072">
    <property type="component" value="Unassembled WGS sequence"/>
</dbReference>
<proteinExistence type="predicted"/>
<evidence type="ECO:0000256" key="1">
    <source>
        <dbReference type="SAM" id="MobiDB-lite"/>
    </source>
</evidence>
<gene>
    <name evidence="2" type="ORF">QFZ49_004032</name>
</gene>
<feature type="region of interest" description="Disordered" evidence="1">
    <location>
        <begin position="1"/>
        <end position="21"/>
    </location>
</feature>
<name>A0ABU0RQ26_9ACTN</name>
<reference evidence="2 3" key="1">
    <citation type="submission" date="2023-07" db="EMBL/GenBank/DDBJ databases">
        <title>Comparative genomics of wheat-associated soil bacteria to identify genetic determinants of phenazine resistance.</title>
        <authorList>
            <person name="Mouncey N."/>
        </authorList>
    </citation>
    <scope>NUCLEOTIDE SEQUENCE [LARGE SCALE GENOMIC DNA]</scope>
    <source>
        <strain evidence="2 3">W2I16</strain>
    </source>
</reference>
<keyword evidence="3" id="KW-1185">Reference proteome</keyword>
<dbReference type="EMBL" id="JAUSZS010000004">
    <property type="protein sequence ID" value="MDQ0934092.1"/>
    <property type="molecule type" value="Genomic_DNA"/>
</dbReference>
<evidence type="ECO:0000313" key="2">
    <source>
        <dbReference type="EMBL" id="MDQ0934092.1"/>
    </source>
</evidence>
<evidence type="ECO:0000313" key="3">
    <source>
        <dbReference type="Proteomes" id="UP001223072"/>
    </source>
</evidence>
<comment type="caution">
    <text evidence="2">The sequence shown here is derived from an EMBL/GenBank/DDBJ whole genome shotgun (WGS) entry which is preliminary data.</text>
</comment>